<accession>A0A317F167</accession>
<keyword evidence="2" id="KW-1185">Reference proteome</keyword>
<gene>
    <name evidence="1" type="ORF">DF947_08280</name>
</gene>
<dbReference type="AlphaFoldDB" id="A0A317F167"/>
<name>A0A317F167_9SPHI</name>
<evidence type="ECO:0000313" key="2">
    <source>
        <dbReference type="Proteomes" id="UP000245391"/>
    </source>
</evidence>
<proteinExistence type="predicted"/>
<dbReference type="RefSeq" id="WP_109929259.1">
    <property type="nucleotide sequence ID" value="NZ_QGNY01000003.1"/>
</dbReference>
<sequence length="612" mass="67580">MNSIFYRLSILLILLSTVIYFSCRKENLPTQPNELKLTNPLAIKAQEWFKENSALPASTNKRDINVRDYTPDWNHYKIDTNSKGVDVITVPLNNKPARNKVAAYYTEIGVVLNKDGIALGMVKEYVGNPYVGETTLKLYTGSGRLFAVGLYNANTKKFTPVMAESGSRGVVNGGGNPHDRLMSVPNTYMVGDPESGGGIPLGEVTIKPNPTIPTGNVGDLPTPPGGNGVPSNPITPAVILNRLVAKLNITNTNQLAYLTAHPEVVEALDQYLINNQNSQESIDFGKWAVGYLTANPDFNTLKTGWLEKLLLIKSLDITTYQFTSLSDKNSMYSAIVDILNEEDNNTEENEIVAEAVFEYMNVSNYSSNYSVKMTRLKQHTKNAITKSIIATAKVARKLYLVLNRLAENNPGTINNINTYFLDPLRSEVNSTVNFNPQSMNWGDLFTIWVFELGSFPSANGVPTINIITGANLITGISISNPSTNAFKNLSTIVTLRERNRILLQNSIKNVGGQDSLYYRYDVPEYYNSLVERSTANIFLGSFNTRITILAKGSNSATILFLSENVSSWESATRFIKTERGNVGIIDNKARGTGLHLGGNVGEKFTWTETITW</sequence>
<reference evidence="2" key="1">
    <citation type="submission" date="2018-05" db="EMBL/GenBank/DDBJ databases">
        <title>Pedobacter paludis sp. nov., isolated from wetland soil.</title>
        <authorList>
            <person name="Zhang Y."/>
        </authorList>
    </citation>
    <scope>NUCLEOTIDE SEQUENCE [LARGE SCALE GENOMIC DNA]</scope>
    <source>
        <strain evidence="2">R-8</strain>
    </source>
</reference>
<comment type="caution">
    <text evidence="1">The sequence shown here is derived from an EMBL/GenBank/DDBJ whole genome shotgun (WGS) entry which is preliminary data.</text>
</comment>
<dbReference type="EMBL" id="QGNY01000003">
    <property type="protein sequence ID" value="PWS31787.1"/>
    <property type="molecule type" value="Genomic_DNA"/>
</dbReference>
<dbReference type="OrthoDB" id="768074at2"/>
<protein>
    <submittedName>
        <fullName evidence="1">Uncharacterized protein</fullName>
    </submittedName>
</protein>
<dbReference type="Proteomes" id="UP000245391">
    <property type="component" value="Unassembled WGS sequence"/>
</dbReference>
<organism evidence="1 2">
    <name type="scientific">Pedobacter paludis</name>
    <dbReference type="NCBI Taxonomy" id="2203212"/>
    <lineage>
        <taxon>Bacteria</taxon>
        <taxon>Pseudomonadati</taxon>
        <taxon>Bacteroidota</taxon>
        <taxon>Sphingobacteriia</taxon>
        <taxon>Sphingobacteriales</taxon>
        <taxon>Sphingobacteriaceae</taxon>
        <taxon>Pedobacter</taxon>
    </lineage>
</organism>
<evidence type="ECO:0000313" key="1">
    <source>
        <dbReference type="EMBL" id="PWS31787.1"/>
    </source>
</evidence>